<evidence type="ECO:0000313" key="12">
    <source>
        <dbReference type="Proteomes" id="UP001385951"/>
    </source>
</evidence>
<feature type="region of interest" description="Disordered" evidence="8">
    <location>
        <begin position="105"/>
        <end position="138"/>
    </location>
</feature>
<dbReference type="Pfam" id="PF06722">
    <property type="entry name" value="EryCIII-like_C"/>
    <property type="match status" value="1"/>
</dbReference>
<dbReference type="EC" id="2.4.1.173" evidence="2"/>
<dbReference type="Proteomes" id="UP001385951">
    <property type="component" value="Unassembled WGS sequence"/>
</dbReference>
<dbReference type="GO" id="GO:0016906">
    <property type="term" value="F:sterol 3-beta-glucosyltransferase activity"/>
    <property type="evidence" value="ECO:0007669"/>
    <property type="project" value="UniProtKB-EC"/>
</dbReference>
<organism evidence="11 12">
    <name type="scientific">Cerrena zonata</name>
    <dbReference type="NCBI Taxonomy" id="2478898"/>
    <lineage>
        <taxon>Eukaryota</taxon>
        <taxon>Fungi</taxon>
        <taxon>Dikarya</taxon>
        <taxon>Basidiomycota</taxon>
        <taxon>Agaricomycotina</taxon>
        <taxon>Agaricomycetes</taxon>
        <taxon>Polyporales</taxon>
        <taxon>Cerrenaceae</taxon>
        <taxon>Cerrena</taxon>
    </lineage>
</organism>
<keyword evidence="4" id="KW-0808">Transferase</keyword>
<evidence type="ECO:0000256" key="2">
    <source>
        <dbReference type="ARBA" id="ARBA00012650"/>
    </source>
</evidence>
<dbReference type="FunFam" id="3.40.50.2000:FF:000029">
    <property type="entry name" value="Sterol 3-beta-glucosyltransferase"/>
    <property type="match status" value="1"/>
</dbReference>
<evidence type="ECO:0000259" key="10">
    <source>
        <dbReference type="Pfam" id="PF06722"/>
    </source>
</evidence>
<protein>
    <recommendedName>
        <fullName evidence="2">sterol 3beta-glucosyltransferase</fullName>
        <ecNumber evidence="2">2.4.1.173</ecNumber>
    </recommendedName>
    <alternativeName>
        <fullName evidence="5">Autophagy-related protein 26</fullName>
    </alternativeName>
</protein>
<dbReference type="SUPFAM" id="SSF53756">
    <property type="entry name" value="UDP-Glycosyltransferase/glycogen phosphorylase"/>
    <property type="match status" value="1"/>
</dbReference>
<feature type="compositionally biased region" description="Basic and acidic residues" evidence="8">
    <location>
        <begin position="118"/>
        <end position="130"/>
    </location>
</feature>
<feature type="region of interest" description="Disordered" evidence="8">
    <location>
        <begin position="1"/>
        <end position="31"/>
    </location>
</feature>
<feature type="compositionally biased region" description="Acidic residues" evidence="8">
    <location>
        <begin position="105"/>
        <end position="115"/>
    </location>
</feature>
<dbReference type="EMBL" id="JASBNA010000007">
    <property type="protein sequence ID" value="KAK7690133.1"/>
    <property type="molecule type" value="Genomic_DNA"/>
</dbReference>
<name>A0AAW0G9M6_9APHY</name>
<comment type="caution">
    <text evidence="11">The sequence shown here is derived from an EMBL/GenBank/DDBJ whole genome shotgun (WGS) entry which is preliminary data.</text>
</comment>
<evidence type="ECO:0000256" key="7">
    <source>
        <dbReference type="ARBA" id="ARBA00049453"/>
    </source>
</evidence>
<dbReference type="FunFam" id="3.40.50.2000:FF:000009">
    <property type="entry name" value="Sterol 3-beta-glucosyltransferase UGT80A2"/>
    <property type="match status" value="1"/>
</dbReference>
<dbReference type="Pfam" id="PF03033">
    <property type="entry name" value="Glyco_transf_28"/>
    <property type="match status" value="1"/>
</dbReference>
<feature type="domain" description="Erythromycin biosynthesis protein CIII-like C-terminal" evidence="10">
    <location>
        <begin position="974"/>
        <end position="1077"/>
    </location>
</feature>
<proteinExistence type="inferred from homology"/>
<dbReference type="PANTHER" id="PTHR48050:SF26">
    <property type="entry name" value="STEROL 3-BETA-GLUCOSYLTRANSFERASE"/>
    <property type="match status" value="1"/>
</dbReference>
<comment type="catalytic activity">
    <reaction evidence="7">
        <text>a sterol + UDP-alpha-D-glucose = a sterol 3-beta-D-glucoside + UDP + H(+)</text>
        <dbReference type="Rhea" id="RHEA:22724"/>
        <dbReference type="ChEBI" id="CHEBI:15378"/>
        <dbReference type="ChEBI" id="CHEBI:15889"/>
        <dbReference type="ChEBI" id="CHEBI:37424"/>
        <dbReference type="ChEBI" id="CHEBI:58223"/>
        <dbReference type="ChEBI" id="CHEBI:58885"/>
        <dbReference type="EC" id="2.4.1.173"/>
    </reaction>
    <physiologicalReaction direction="left-to-right" evidence="7">
        <dbReference type="Rhea" id="RHEA:22725"/>
    </physiologicalReaction>
</comment>
<keyword evidence="12" id="KW-1185">Reference proteome</keyword>
<comment type="catalytic activity">
    <reaction evidence="6">
        <text>ergosterol + UDP-alpha-D-glucose = ergosteryl 3-beta-D-glucoside + UDP + H(+)</text>
        <dbReference type="Rhea" id="RHEA:61836"/>
        <dbReference type="ChEBI" id="CHEBI:15378"/>
        <dbReference type="ChEBI" id="CHEBI:16933"/>
        <dbReference type="ChEBI" id="CHEBI:52973"/>
        <dbReference type="ChEBI" id="CHEBI:58223"/>
        <dbReference type="ChEBI" id="CHEBI:58885"/>
    </reaction>
    <physiologicalReaction direction="left-to-right" evidence="6">
        <dbReference type="Rhea" id="RHEA:61837"/>
    </physiologicalReaction>
</comment>
<dbReference type="GO" id="GO:0016125">
    <property type="term" value="P:sterol metabolic process"/>
    <property type="evidence" value="ECO:0007669"/>
    <property type="project" value="TreeGrafter"/>
</dbReference>
<evidence type="ECO:0000256" key="5">
    <source>
        <dbReference type="ARBA" id="ARBA00029843"/>
    </source>
</evidence>
<dbReference type="InterPro" id="IPR002213">
    <property type="entry name" value="UDP_glucos_trans"/>
</dbReference>
<dbReference type="InterPro" id="IPR050426">
    <property type="entry name" value="Glycosyltransferase_28"/>
</dbReference>
<accession>A0AAW0G9M6</accession>
<evidence type="ECO:0000256" key="4">
    <source>
        <dbReference type="ARBA" id="ARBA00022679"/>
    </source>
</evidence>
<feature type="region of interest" description="Disordered" evidence="8">
    <location>
        <begin position="599"/>
        <end position="624"/>
    </location>
</feature>
<feature type="compositionally biased region" description="Polar residues" evidence="8">
    <location>
        <begin position="18"/>
        <end position="28"/>
    </location>
</feature>
<dbReference type="InterPro" id="IPR004276">
    <property type="entry name" value="GlycoTrans_28_N"/>
</dbReference>
<keyword evidence="3" id="KW-0328">Glycosyltransferase</keyword>
<evidence type="ECO:0000313" key="11">
    <source>
        <dbReference type="EMBL" id="KAK7690133.1"/>
    </source>
</evidence>
<dbReference type="InterPro" id="IPR010610">
    <property type="entry name" value="EryCIII-like_C"/>
</dbReference>
<evidence type="ECO:0000256" key="6">
    <source>
        <dbReference type="ARBA" id="ARBA00047886"/>
    </source>
</evidence>
<feature type="region of interest" description="Disordered" evidence="8">
    <location>
        <begin position="1121"/>
        <end position="1147"/>
    </location>
</feature>
<dbReference type="GO" id="GO:0005975">
    <property type="term" value="P:carbohydrate metabolic process"/>
    <property type="evidence" value="ECO:0007669"/>
    <property type="project" value="InterPro"/>
</dbReference>
<sequence>MIVQETPISNPSPPDTPLPQSSTNSTFDINPPSITRIFSDAALYKQVIEDPERASLVIDNESIKDFAELVGKDLDSPEKTLVGRFAQLSVEDLSWGEVGRYTEEPEVYSDEDDSSAESLEKDQGPLHEGPEAFPPVFPQSTSEIQRAKLSSKLPPDEIVTLLKEEFGELTPPEVEERLLIEIDAALVQDVILMGVIHVTTHRLAFHAALPEQHPSVYPGNNVIKSGPAVIHRTGFHRKRRVWLELSPDFLCTFPSASEDDRIRPLKSYQLSSIKEVRPEDAQRPRYIRALASGPGLGILQNVDIEFDTIEASREWRRELAGAIFLYRRKLMAALESSEAGESDSVKISIPLPCLESISRSRFAELLRFVTLVVSTQGGEPRTPGFRTGGHSTYEDMSADLHTVQFAVAPFDASLDRLEDLVETSKKHVYSSVGSSLKTKVVVDFASVTLKELQDKKNGISSDAGEDGSKEKFICDILGIPYSSDVWMTETRLHLGPITTGYLVVAPQWIGFWSRYLTVTDERYRIPTSTIRSVSVIDPWLKPLPHYGLQLDIQGQSSLRFQFRGEVSRNEAVRRVKGMIEQARVASPPATPPAKVLQLATTGTSRSTSPVKQEAHDSANSSSTNLSHRSFTFLAPMSSLADHPARRQLRMNSDLYLRLPKAVNIPRSMILSMPNMHFVCITIGSRGDVQPYIALGVGLLKEGHRVTIVTHEEYKEWIEDYGIQHRTAGGDPGSLMKLSVENKMFSPQFFKESISNFRSWLDELLRSSWDQCRDAEVILESPYAFGGVHIAEALSIPYFRVCTMPWTKTTQFPHPFIGPPVETSRFNSMSYVLFDNVLWVATAPQINRWRKEVLGLNATDMSHSVQAKIPIMYNFSSSVVPKPLDWNELAHPSGYWFLDNPEGHNWKPPSTLLKFMSKARSDEKPLVYIGFGSITVPNPTEVTQRLYAAVAKSGVRAIISKGWSARMHSGTAAAQDEKEIVPEDCYMLDKVPHDWLFPKVDAALHHGGAGTTSASLRAGIPTLIKPWFGDQFFWASRVQKLGAGLRVPSLRVGDVADALIKATSDRIMKEKAALVGEKIRSEDGVLNAIQFMSVYLPRAIRTAQHQAAEAIVPQDGLVGLGSASSSKDEDVEGKSNACPSSWRSIITQ</sequence>
<dbReference type="CDD" id="cd03784">
    <property type="entry name" value="GT1_Gtf-like"/>
    <property type="match status" value="1"/>
</dbReference>
<dbReference type="Gene3D" id="3.40.50.2000">
    <property type="entry name" value="Glycogen Phosphorylase B"/>
    <property type="match status" value="2"/>
</dbReference>
<dbReference type="AlphaFoldDB" id="A0AAW0G9M6"/>
<feature type="domain" description="Glycosyltransferase family 28 N-terminal" evidence="9">
    <location>
        <begin position="678"/>
        <end position="810"/>
    </location>
</feature>
<feature type="compositionally biased region" description="Polar residues" evidence="8">
    <location>
        <begin position="599"/>
        <end position="610"/>
    </location>
</feature>
<evidence type="ECO:0000256" key="8">
    <source>
        <dbReference type="SAM" id="MobiDB-lite"/>
    </source>
</evidence>
<reference evidence="11 12" key="1">
    <citation type="submission" date="2022-09" db="EMBL/GenBank/DDBJ databases">
        <authorList>
            <person name="Palmer J.M."/>
        </authorList>
    </citation>
    <scope>NUCLEOTIDE SEQUENCE [LARGE SCALE GENOMIC DNA]</scope>
    <source>
        <strain evidence="11 12">DSM 7382</strain>
    </source>
</reference>
<feature type="compositionally biased region" description="Polar residues" evidence="8">
    <location>
        <begin position="1136"/>
        <end position="1147"/>
    </location>
</feature>
<evidence type="ECO:0000256" key="3">
    <source>
        <dbReference type="ARBA" id="ARBA00022676"/>
    </source>
</evidence>
<evidence type="ECO:0000259" key="9">
    <source>
        <dbReference type="Pfam" id="PF03033"/>
    </source>
</evidence>
<dbReference type="PANTHER" id="PTHR48050">
    <property type="entry name" value="STEROL 3-BETA-GLUCOSYLTRANSFERASE"/>
    <property type="match status" value="1"/>
</dbReference>
<comment type="similarity">
    <text evidence="1">Belongs to the glycosyltransferase 28 family.</text>
</comment>
<evidence type="ECO:0000256" key="1">
    <source>
        <dbReference type="ARBA" id="ARBA00006962"/>
    </source>
</evidence>
<gene>
    <name evidence="11" type="ORF">QCA50_006782</name>
</gene>